<gene>
    <name evidence="2" type="ORF">IT779_10645</name>
</gene>
<dbReference type="InterPro" id="IPR011008">
    <property type="entry name" value="Dimeric_a/b-barrel"/>
</dbReference>
<dbReference type="SUPFAM" id="SSF54909">
    <property type="entry name" value="Dimeric alpha+beta barrel"/>
    <property type="match status" value="1"/>
</dbReference>
<reference evidence="2" key="1">
    <citation type="submission" date="2020-11" db="EMBL/GenBank/DDBJ databases">
        <title>Nocardia NEAU-351.nov., a novel actinomycete isolated from the cow dung.</title>
        <authorList>
            <person name="Zhang X."/>
        </authorList>
    </citation>
    <scope>NUCLEOTIDE SEQUENCE</scope>
    <source>
        <strain evidence="2">NEAU-351</strain>
    </source>
</reference>
<dbReference type="Gene3D" id="3.30.70.100">
    <property type="match status" value="1"/>
</dbReference>
<dbReference type="AlphaFoldDB" id="A0A931I887"/>
<dbReference type="InterPro" id="IPR010753">
    <property type="entry name" value="DUF1330"/>
</dbReference>
<evidence type="ECO:0000313" key="3">
    <source>
        <dbReference type="Proteomes" id="UP000655751"/>
    </source>
</evidence>
<evidence type="ECO:0000313" key="2">
    <source>
        <dbReference type="EMBL" id="MBH0776742.1"/>
    </source>
</evidence>
<dbReference type="EMBL" id="JADMLG010000003">
    <property type="protein sequence ID" value="MBH0776742.1"/>
    <property type="molecule type" value="Genomic_DNA"/>
</dbReference>
<name>A0A931I887_9NOCA</name>
<comment type="caution">
    <text evidence="2">The sequence shown here is derived from an EMBL/GenBank/DDBJ whole genome shotgun (WGS) entry which is preliminary data.</text>
</comment>
<proteinExistence type="predicted"/>
<keyword evidence="3" id="KW-1185">Reference proteome</keyword>
<evidence type="ECO:0000259" key="1">
    <source>
        <dbReference type="Pfam" id="PF07045"/>
    </source>
</evidence>
<protein>
    <submittedName>
        <fullName evidence="2">DUF1330 domain-containing protein</fullName>
    </submittedName>
</protein>
<feature type="domain" description="DUF1330" evidence="1">
    <location>
        <begin position="57"/>
        <end position="127"/>
    </location>
</feature>
<accession>A0A931I887</accession>
<sequence>MTSTTSPLPFGLDTVERHRRSPSRRGGLARRDAAEGLEVFVRQATIVVEGVFRDGYEEHFAEYSRRVRGYLDRHGALVIRRQRVEKSLYGTTAIDLVMIIDLPSTEIAERIFFEPEYLALIPLRDKVFADFRMYLATYGDI</sequence>
<dbReference type="Pfam" id="PF07045">
    <property type="entry name" value="DUF1330"/>
    <property type="match status" value="1"/>
</dbReference>
<dbReference type="Proteomes" id="UP000655751">
    <property type="component" value="Unassembled WGS sequence"/>
</dbReference>
<organism evidence="2 3">
    <name type="scientific">Nocardia bovistercoris</name>
    <dbReference type="NCBI Taxonomy" id="2785916"/>
    <lineage>
        <taxon>Bacteria</taxon>
        <taxon>Bacillati</taxon>
        <taxon>Actinomycetota</taxon>
        <taxon>Actinomycetes</taxon>
        <taxon>Mycobacteriales</taxon>
        <taxon>Nocardiaceae</taxon>
        <taxon>Nocardia</taxon>
    </lineage>
</organism>
<dbReference type="RefSeq" id="WP_196149059.1">
    <property type="nucleotide sequence ID" value="NZ_JADMLG010000003.1"/>
</dbReference>